<reference evidence="11 12" key="1">
    <citation type="journal article" date="2017" name="ISME J.">
        <title>Potential for microbial H2 and metal transformations associated with novel bacteria and archaea in deep terrestrial subsurface sediments.</title>
        <authorList>
            <person name="Hernsdorf A.W."/>
            <person name="Amano Y."/>
            <person name="Miyakawa K."/>
            <person name="Ise K."/>
            <person name="Suzuki Y."/>
            <person name="Anantharaman K."/>
            <person name="Probst A."/>
            <person name="Burstein D."/>
            <person name="Thomas B.C."/>
            <person name="Banfield J.F."/>
        </authorList>
    </citation>
    <scope>NUCLEOTIDE SEQUENCE [LARGE SCALE GENOMIC DNA]</scope>
    <source>
        <strain evidence="11">HGW-Wallbacteria-1</strain>
    </source>
</reference>
<gene>
    <name evidence="10" type="primary">plsX</name>
    <name evidence="11" type="ORF">CVV64_03055</name>
</gene>
<evidence type="ECO:0000256" key="7">
    <source>
        <dbReference type="ARBA" id="ARBA00023264"/>
    </source>
</evidence>
<protein>
    <recommendedName>
        <fullName evidence="8 10">Phosphate acyltransferase</fullName>
        <ecNumber evidence="8 10">2.3.1.274</ecNumber>
    </recommendedName>
    <alternativeName>
        <fullName evidence="10">Acyl-ACP phosphotransacylase</fullName>
    </alternativeName>
    <alternativeName>
        <fullName evidence="10">Acyl-[acyl-carrier-protein]--phosphate acyltransferase</fullName>
    </alternativeName>
    <alternativeName>
        <fullName evidence="10">Phosphate-acyl-ACP acyltransferase</fullName>
    </alternativeName>
</protein>
<evidence type="ECO:0000256" key="1">
    <source>
        <dbReference type="ARBA" id="ARBA00001232"/>
    </source>
</evidence>
<dbReference type="EMBL" id="PGXC01000002">
    <property type="protein sequence ID" value="PKK91659.1"/>
    <property type="molecule type" value="Genomic_DNA"/>
</dbReference>
<evidence type="ECO:0000256" key="4">
    <source>
        <dbReference type="ARBA" id="ARBA00022679"/>
    </source>
</evidence>
<sequence>MIIAVDAMGGDNAPEEIVRGAEKFALASEKMVLLVGSRARIEAFMNPSGSPFIKILDVDGDIDKDEITHRRLPASLRETFGLVARGEADCAVTFCDTANAVVAGVRVLKRLSGIRRPAIPVAIPRGDGFVVLVDAGANPSCGVEDLISFGLMGAFYAASALGIENPRVGLLNIGAEGSKGHNVIRMARTRMEKAFPFPFAGNVEGHEMFSGKTDVLVCDGFVGNVLLKGLEGLASHIFELSGSHGHGFHGSGLAERFSPEIYGGAPLLGVNGTVIVGHGRSGRDSVTSSLILASRLQMLGLPQGIGQLFRNRPFPSE</sequence>
<dbReference type="GO" id="GO:0005737">
    <property type="term" value="C:cytoplasm"/>
    <property type="evidence" value="ECO:0007669"/>
    <property type="project" value="UniProtKB-SubCell"/>
</dbReference>
<evidence type="ECO:0000256" key="2">
    <source>
        <dbReference type="ARBA" id="ARBA00022490"/>
    </source>
</evidence>
<organism evidence="11 12">
    <name type="scientific">Candidatus Wallbacteria bacterium HGW-Wallbacteria-1</name>
    <dbReference type="NCBI Taxonomy" id="2013854"/>
    <lineage>
        <taxon>Bacteria</taxon>
        <taxon>Candidatus Walliibacteriota</taxon>
    </lineage>
</organism>
<keyword evidence="3 10" id="KW-0444">Lipid biosynthesis</keyword>
<dbReference type="InterPro" id="IPR003664">
    <property type="entry name" value="FA_synthesis"/>
</dbReference>
<dbReference type="UniPathway" id="UPA00085"/>
<comment type="subunit">
    <text evidence="9 10">Homodimer. Probably interacts with PlsY.</text>
</comment>
<evidence type="ECO:0000256" key="8">
    <source>
        <dbReference type="ARBA" id="ARBA00024069"/>
    </source>
</evidence>
<evidence type="ECO:0000313" key="12">
    <source>
        <dbReference type="Proteomes" id="UP000233256"/>
    </source>
</evidence>
<keyword evidence="2 10" id="KW-0963">Cytoplasm</keyword>
<proteinExistence type="inferred from homology"/>
<evidence type="ECO:0000313" key="11">
    <source>
        <dbReference type="EMBL" id="PKK91659.1"/>
    </source>
</evidence>
<comment type="catalytic activity">
    <reaction evidence="1 10">
        <text>a fatty acyl-[ACP] + phosphate = an acyl phosphate + holo-[ACP]</text>
        <dbReference type="Rhea" id="RHEA:42292"/>
        <dbReference type="Rhea" id="RHEA-COMP:9685"/>
        <dbReference type="Rhea" id="RHEA-COMP:14125"/>
        <dbReference type="ChEBI" id="CHEBI:43474"/>
        <dbReference type="ChEBI" id="CHEBI:59918"/>
        <dbReference type="ChEBI" id="CHEBI:64479"/>
        <dbReference type="ChEBI" id="CHEBI:138651"/>
        <dbReference type="EC" id="2.3.1.274"/>
    </reaction>
</comment>
<comment type="function">
    <text evidence="10">Catalyzes the reversible formation of acyl-phosphate (acyl-PO(4)) from acyl-[acyl-carrier-protein] (acyl-ACP). This enzyme utilizes acyl-ACP as fatty acyl donor, but not acyl-CoA.</text>
</comment>
<dbReference type="PANTHER" id="PTHR30100">
    <property type="entry name" value="FATTY ACID/PHOSPHOLIPID SYNTHESIS PROTEIN PLSX"/>
    <property type="match status" value="1"/>
</dbReference>
<evidence type="ECO:0000256" key="6">
    <source>
        <dbReference type="ARBA" id="ARBA00023209"/>
    </source>
</evidence>
<evidence type="ECO:0000256" key="3">
    <source>
        <dbReference type="ARBA" id="ARBA00022516"/>
    </source>
</evidence>
<accession>A0A2N1PTJ1</accession>
<keyword evidence="5 10" id="KW-0443">Lipid metabolism</keyword>
<dbReference type="Gene3D" id="3.40.718.10">
    <property type="entry name" value="Isopropylmalate Dehydrogenase"/>
    <property type="match status" value="1"/>
</dbReference>
<name>A0A2N1PTJ1_9BACT</name>
<dbReference type="PIRSF" id="PIRSF002465">
    <property type="entry name" value="Phsphlp_syn_PlsX"/>
    <property type="match status" value="1"/>
</dbReference>
<comment type="subcellular location">
    <subcellularLocation>
        <location evidence="10">Cytoplasm</location>
    </subcellularLocation>
    <text evidence="10">Associated with the membrane possibly through PlsY.</text>
</comment>
<evidence type="ECO:0000256" key="9">
    <source>
        <dbReference type="ARBA" id="ARBA00046608"/>
    </source>
</evidence>
<comment type="similarity">
    <text evidence="10">Belongs to the PlsX family.</text>
</comment>
<dbReference type="GO" id="GO:0006633">
    <property type="term" value="P:fatty acid biosynthetic process"/>
    <property type="evidence" value="ECO:0007669"/>
    <property type="project" value="UniProtKB-UniRule"/>
</dbReference>
<dbReference type="InterPro" id="IPR012281">
    <property type="entry name" value="Phospholipid_synth_PlsX-like"/>
</dbReference>
<keyword evidence="11" id="KW-0012">Acyltransferase</keyword>
<dbReference type="EC" id="2.3.1.274" evidence="8 10"/>
<comment type="caution">
    <text evidence="11">The sequence shown here is derived from an EMBL/GenBank/DDBJ whole genome shotgun (WGS) entry which is preliminary data.</text>
</comment>
<keyword evidence="6 10" id="KW-0594">Phospholipid biosynthesis</keyword>
<keyword evidence="4 10" id="KW-0808">Transferase</keyword>
<dbReference type="Pfam" id="PF02504">
    <property type="entry name" value="FA_synthesis"/>
    <property type="match status" value="1"/>
</dbReference>
<dbReference type="PANTHER" id="PTHR30100:SF1">
    <property type="entry name" value="PHOSPHATE ACYLTRANSFERASE"/>
    <property type="match status" value="1"/>
</dbReference>
<evidence type="ECO:0000256" key="5">
    <source>
        <dbReference type="ARBA" id="ARBA00023098"/>
    </source>
</evidence>
<dbReference type="Proteomes" id="UP000233256">
    <property type="component" value="Unassembled WGS sequence"/>
</dbReference>
<dbReference type="HAMAP" id="MF_00019">
    <property type="entry name" value="PlsX"/>
    <property type="match status" value="1"/>
</dbReference>
<keyword evidence="7 10" id="KW-1208">Phospholipid metabolism</keyword>
<dbReference type="SUPFAM" id="SSF53659">
    <property type="entry name" value="Isocitrate/Isopropylmalate dehydrogenase-like"/>
    <property type="match status" value="1"/>
</dbReference>
<dbReference type="AlphaFoldDB" id="A0A2N1PTJ1"/>
<comment type="pathway">
    <text evidence="10">Lipid metabolism; phospholipid metabolism.</text>
</comment>
<evidence type="ECO:0000256" key="10">
    <source>
        <dbReference type="HAMAP-Rule" id="MF_00019"/>
    </source>
</evidence>
<dbReference type="GO" id="GO:0008654">
    <property type="term" value="P:phospholipid biosynthetic process"/>
    <property type="evidence" value="ECO:0007669"/>
    <property type="project" value="UniProtKB-KW"/>
</dbReference>
<dbReference type="GO" id="GO:0043811">
    <property type="term" value="F:phosphate:acyl-[acyl carrier protein] acyltransferase activity"/>
    <property type="evidence" value="ECO:0007669"/>
    <property type="project" value="UniProtKB-UniRule"/>
</dbReference>